<dbReference type="InterPro" id="IPR050306">
    <property type="entry name" value="PfkB_Carbo_kinase"/>
</dbReference>
<dbReference type="SUPFAM" id="SSF53613">
    <property type="entry name" value="Ribokinase-like"/>
    <property type="match status" value="1"/>
</dbReference>
<evidence type="ECO:0000256" key="1">
    <source>
        <dbReference type="ARBA" id="ARBA00010688"/>
    </source>
</evidence>
<evidence type="ECO:0000256" key="3">
    <source>
        <dbReference type="ARBA" id="ARBA00022777"/>
    </source>
</evidence>
<comment type="similarity">
    <text evidence="1">Belongs to the carbohydrate kinase PfkB family.</text>
</comment>
<dbReference type="PROSITE" id="PS00584">
    <property type="entry name" value="PFKB_KINASES_2"/>
    <property type="match status" value="1"/>
</dbReference>
<dbReference type="Proteomes" id="UP000265341">
    <property type="component" value="Unassembled WGS sequence"/>
</dbReference>
<protein>
    <submittedName>
        <fullName evidence="5">2-dehydro-3-deoxygluconokinase</fullName>
        <ecNumber evidence="5">2.7.1.45</ecNumber>
    </submittedName>
</protein>
<dbReference type="RefSeq" id="WP_119278627.1">
    <property type="nucleotide sequence ID" value="NZ_QWLA01000049.1"/>
</dbReference>
<dbReference type="GO" id="GO:0005829">
    <property type="term" value="C:cytosol"/>
    <property type="evidence" value="ECO:0007669"/>
    <property type="project" value="TreeGrafter"/>
</dbReference>
<evidence type="ECO:0000313" key="6">
    <source>
        <dbReference type="Proteomes" id="UP000265341"/>
    </source>
</evidence>
<dbReference type="EMBL" id="QWLA01000049">
    <property type="protein sequence ID" value="RIH84953.1"/>
    <property type="molecule type" value="Genomic_DNA"/>
</dbReference>
<dbReference type="CDD" id="cd01166">
    <property type="entry name" value="KdgK"/>
    <property type="match status" value="1"/>
</dbReference>
<dbReference type="InterPro" id="IPR011611">
    <property type="entry name" value="PfkB_dom"/>
</dbReference>
<keyword evidence="2 5" id="KW-0808">Transferase</keyword>
<evidence type="ECO:0000313" key="5">
    <source>
        <dbReference type="EMBL" id="RIH84953.1"/>
    </source>
</evidence>
<dbReference type="GO" id="GO:0008673">
    <property type="term" value="F:2-dehydro-3-deoxygluconokinase activity"/>
    <property type="evidence" value="ECO:0007669"/>
    <property type="project" value="UniProtKB-EC"/>
</dbReference>
<comment type="caution">
    <text evidence="5">The sequence shown here is derived from an EMBL/GenBank/DDBJ whole genome shotgun (WGS) entry which is preliminary data.</text>
</comment>
<dbReference type="AlphaFoldDB" id="A0A399EN58"/>
<reference evidence="5 6" key="1">
    <citation type="submission" date="2018-08" db="EMBL/GenBank/DDBJ databases">
        <title>Meiothermus roseus NBRC 110900 genome sequencing project.</title>
        <authorList>
            <person name="Da Costa M.S."/>
            <person name="Albuquerque L."/>
            <person name="Raposo P."/>
            <person name="Froufe H.J.C."/>
            <person name="Barroso C.S."/>
            <person name="Egas C."/>
        </authorList>
    </citation>
    <scope>NUCLEOTIDE SEQUENCE [LARGE SCALE GENOMIC DNA]</scope>
    <source>
        <strain evidence="5 6">NBRC 110900</strain>
    </source>
</reference>
<feature type="domain" description="Carbohydrate kinase PfkB" evidence="4">
    <location>
        <begin position="9"/>
        <end position="304"/>
    </location>
</feature>
<sequence length="312" mass="33237">MKALDLIGVGECMVEFFAEEPLAQARTFTRAFGGDVLNALVAAARLGSSTGFVTRVGDDPFGPGLLAAWRAEGIDTRCAPLVRGENGVYFISLKEHGEREFTYRRAGSAASRLAPEDLEPEYLASARMVLLSGITQAISPSAQAATLQAAQLARSSGTLVAYDPNYRPALWAERGGLEVARRAFVELAPYVDVLLPSFPADLALLGLEHLDPPAALQALGRHVPRSGLKAGSEGAWLGWEGRLLHVPAASPRHIRDTTGAGDAWNGAFLHGLLQEQEPFDAAVQANRLAAAKLAYRGAIAPKPWPLDTHSVV</sequence>
<gene>
    <name evidence="5" type="primary">kdgK</name>
    <name evidence="5" type="ORF">Mrose_02421</name>
</gene>
<keyword evidence="6" id="KW-1185">Reference proteome</keyword>
<dbReference type="Gene3D" id="3.40.1190.20">
    <property type="match status" value="1"/>
</dbReference>
<dbReference type="GO" id="GO:0019698">
    <property type="term" value="P:D-galacturonate catabolic process"/>
    <property type="evidence" value="ECO:0007669"/>
    <property type="project" value="TreeGrafter"/>
</dbReference>
<dbReference type="InterPro" id="IPR029056">
    <property type="entry name" value="Ribokinase-like"/>
</dbReference>
<proteinExistence type="inferred from homology"/>
<dbReference type="PANTHER" id="PTHR43085">
    <property type="entry name" value="HEXOKINASE FAMILY MEMBER"/>
    <property type="match status" value="1"/>
</dbReference>
<dbReference type="Pfam" id="PF00294">
    <property type="entry name" value="PfkB"/>
    <property type="match status" value="1"/>
</dbReference>
<organism evidence="5 6">
    <name type="scientific">Calidithermus roseus</name>
    <dbReference type="NCBI Taxonomy" id="1644118"/>
    <lineage>
        <taxon>Bacteria</taxon>
        <taxon>Thermotogati</taxon>
        <taxon>Deinococcota</taxon>
        <taxon>Deinococci</taxon>
        <taxon>Thermales</taxon>
        <taxon>Thermaceae</taxon>
        <taxon>Calidithermus</taxon>
    </lineage>
</organism>
<dbReference type="InterPro" id="IPR002173">
    <property type="entry name" value="Carboh/pur_kinase_PfkB_CS"/>
</dbReference>
<dbReference type="PANTHER" id="PTHR43085:SF15">
    <property type="entry name" value="2-DEHYDRO-3-DEOXYGLUCONOKINASE"/>
    <property type="match status" value="1"/>
</dbReference>
<evidence type="ECO:0000259" key="4">
    <source>
        <dbReference type="Pfam" id="PF00294"/>
    </source>
</evidence>
<accession>A0A399EN58</accession>
<dbReference type="EC" id="2.7.1.45" evidence="5"/>
<dbReference type="GO" id="GO:0042840">
    <property type="term" value="P:D-glucuronate catabolic process"/>
    <property type="evidence" value="ECO:0007669"/>
    <property type="project" value="TreeGrafter"/>
</dbReference>
<dbReference type="GO" id="GO:0006974">
    <property type="term" value="P:DNA damage response"/>
    <property type="evidence" value="ECO:0007669"/>
    <property type="project" value="TreeGrafter"/>
</dbReference>
<dbReference type="OrthoDB" id="9813569at2"/>
<keyword evidence="3 5" id="KW-0418">Kinase</keyword>
<evidence type="ECO:0000256" key="2">
    <source>
        <dbReference type="ARBA" id="ARBA00022679"/>
    </source>
</evidence>
<name>A0A399EN58_9DEIN</name>